<proteinExistence type="predicted"/>
<sequence>THEDKPLDEGVLWTTNLVDTFDVEAFGRSLWTLTAFGQWKIRFRECTSWVICLWTKTLLCMTRSSSSNLHVFDPEIDRTLYRLRKFRSNVVGNNSSLNHSIFESQSVNSTFASNPTNSSDFNSNYSRSGTSSDSNFAVNISQFSLDKMDNNDRTLKELATLDVMYQPWCIQYPQLEQAQSYELKSGLIHVVCSTVRLYQDESIPVLPGWFRQGLVIFTTGTIQYLGGHEEYILEEVHFGIHNINHLERDLCHKATLA</sequence>
<keyword evidence="2" id="KW-1185">Reference proteome</keyword>
<organism evidence="1 2">
    <name type="scientific">Mucuna pruriens</name>
    <name type="common">Velvet bean</name>
    <name type="synonym">Dolichos pruriens</name>
    <dbReference type="NCBI Taxonomy" id="157652"/>
    <lineage>
        <taxon>Eukaryota</taxon>
        <taxon>Viridiplantae</taxon>
        <taxon>Streptophyta</taxon>
        <taxon>Embryophyta</taxon>
        <taxon>Tracheophyta</taxon>
        <taxon>Spermatophyta</taxon>
        <taxon>Magnoliopsida</taxon>
        <taxon>eudicotyledons</taxon>
        <taxon>Gunneridae</taxon>
        <taxon>Pentapetalae</taxon>
        <taxon>rosids</taxon>
        <taxon>fabids</taxon>
        <taxon>Fabales</taxon>
        <taxon>Fabaceae</taxon>
        <taxon>Papilionoideae</taxon>
        <taxon>50 kb inversion clade</taxon>
        <taxon>NPAAA clade</taxon>
        <taxon>indigoferoid/millettioid clade</taxon>
        <taxon>Phaseoleae</taxon>
        <taxon>Mucuna</taxon>
    </lineage>
</organism>
<comment type="caution">
    <text evidence="1">The sequence shown here is derived from an EMBL/GenBank/DDBJ whole genome shotgun (WGS) entry which is preliminary data.</text>
</comment>
<dbReference type="AlphaFoldDB" id="A0A371H421"/>
<feature type="non-terminal residue" evidence="1">
    <location>
        <position position="257"/>
    </location>
</feature>
<dbReference type="Proteomes" id="UP000257109">
    <property type="component" value="Unassembled WGS sequence"/>
</dbReference>
<reference evidence="1" key="1">
    <citation type="submission" date="2018-05" db="EMBL/GenBank/DDBJ databases">
        <title>Draft genome of Mucuna pruriens seed.</title>
        <authorList>
            <person name="Nnadi N.E."/>
            <person name="Vos R."/>
            <person name="Hasami M.H."/>
            <person name="Devisetty U.K."/>
            <person name="Aguiy J.C."/>
        </authorList>
    </citation>
    <scope>NUCLEOTIDE SEQUENCE [LARGE SCALE GENOMIC DNA]</scope>
    <source>
        <strain evidence="1">JCA_2017</strain>
    </source>
</reference>
<accession>A0A371H421</accession>
<gene>
    <name evidence="1" type="ORF">CR513_19680</name>
</gene>
<protein>
    <submittedName>
        <fullName evidence="1">Uncharacterized protein</fullName>
    </submittedName>
</protein>
<evidence type="ECO:0000313" key="2">
    <source>
        <dbReference type="Proteomes" id="UP000257109"/>
    </source>
</evidence>
<feature type="non-terminal residue" evidence="1">
    <location>
        <position position="1"/>
    </location>
</feature>
<name>A0A371H421_MUCPR</name>
<evidence type="ECO:0000313" key="1">
    <source>
        <dbReference type="EMBL" id="RDX97541.1"/>
    </source>
</evidence>
<dbReference type="EMBL" id="QJKJ01003625">
    <property type="protein sequence ID" value="RDX97541.1"/>
    <property type="molecule type" value="Genomic_DNA"/>
</dbReference>